<organism evidence="1">
    <name type="scientific">Bacillus cereus</name>
    <dbReference type="NCBI Taxonomy" id="1396"/>
    <lineage>
        <taxon>Bacteria</taxon>
        <taxon>Bacillati</taxon>
        <taxon>Bacillota</taxon>
        <taxon>Bacilli</taxon>
        <taxon>Bacillales</taxon>
        <taxon>Bacillaceae</taxon>
        <taxon>Bacillus</taxon>
        <taxon>Bacillus cereus group</taxon>
    </lineage>
</organism>
<name>A0A5B9HK08_BACCE</name>
<proteinExistence type="predicted"/>
<dbReference type="EMBL" id="CP042874">
    <property type="protein sequence ID" value="QEF16456.1"/>
    <property type="molecule type" value="Genomic_DNA"/>
</dbReference>
<protein>
    <submittedName>
        <fullName evidence="1">Uncharacterized protein</fullName>
    </submittedName>
</protein>
<dbReference type="RefSeq" id="WP_001229379.1">
    <property type="nucleotide sequence ID" value="NZ_CP089229.1"/>
</dbReference>
<gene>
    <name evidence="1" type="ORF">FRY47_08760</name>
</gene>
<dbReference type="AlphaFoldDB" id="A0A5B9HK08"/>
<reference evidence="1" key="1">
    <citation type="submission" date="2019-08" db="EMBL/GenBank/DDBJ databases">
        <title>Antibiosis Participates in the Biocontrol of Bucillus cereus 0-9 Against Rice Sheath Blight.</title>
        <authorList>
            <person name="Wang G."/>
            <person name="Liu F."/>
        </authorList>
    </citation>
    <scope>NUCLEOTIDE SEQUENCE</scope>
    <source>
        <strain evidence="1">09</strain>
    </source>
</reference>
<accession>A0A5B9HK08</accession>
<sequence>MALTPHGYRIYCDKKLEDVISILDENLEIKIDGIVYNVILKTGEYKTYHEQFESELPEMITTIFRDNNIPVFCKLGGVYDFSNNRTVLVFEHMDTKKHHDINLIGGSAYDLLIGKVLNTEPFADGTYYKFMEIHSNILVVYPDMSQILSTILTRQYASYTLSGTAIIRMSMFEEIKSSIYVASASRLEGSISIRKSSNSHIKGTISIPIDASHDIGSFLIIRK</sequence>
<evidence type="ECO:0000313" key="1">
    <source>
        <dbReference type="EMBL" id="QEF16456.1"/>
    </source>
</evidence>